<keyword evidence="1" id="KW-0732">Signal</keyword>
<accession>A0A4C1VLY5</accession>
<feature type="signal peptide" evidence="1">
    <location>
        <begin position="1"/>
        <end position="17"/>
    </location>
</feature>
<organism evidence="2 3">
    <name type="scientific">Eumeta variegata</name>
    <name type="common">Bagworm moth</name>
    <name type="synonym">Eumeta japonica</name>
    <dbReference type="NCBI Taxonomy" id="151549"/>
    <lineage>
        <taxon>Eukaryota</taxon>
        <taxon>Metazoa</taxon>
        <taxon>Ecdysozoa</taxon>
        <taxon>Arthropoda</taxon>
        <taxon>Hexapoda</taxon>
        <taxon>Insecta</taxon>
        <taxon>Pterygota</taxon>
        <taxon>Neoptera</taxon>
        <taxon>Endopterygota</taxon>
        <taxon>Lepidoptera</taxon>
        <taxon>Glossata</taxon>
        <taxon>Ditrysia</taxon>
        <taxon>Tineoidea</taxon>
        <taxon>Psychidae</taxon>
        <taxon>Oiketicinae</taxon>
        <taxon>Eumeta</taxon>
    </lineage>
</organism>
<evidence type="ECO:0000313" key="2">
    <source>
        <dbReference type="EMBL" id="GBP38785.1"/>
    </source>
</evidence>
<dbReference type="EMBL" id="BGZK01000354">
    <property type="protein sequence ID" value="GBP38785.1"/>
    <property type="molecule type" value="Genomic_DNA"/>
</dbReference>
<gene>
    <name evidence="2" type="ORF">EVAR_33534_1</name>
</gene>
<evidence type="ECO:0000256" key="1">
    <source>
        <dbReference type="SAM" id="SignalP"/>
    </source>
</evidence>
<comment type="caution">
    <text evidence="2">The sequence shown here is derived from an EMBL/GenBank/DDBJ whole genome shotgun (WGS) entry which is preliminary data.</text>
</comment>
<proteinExistence type="predicted"/>
<name>A0A4C1VLY5_EUMVA</name>
<evidence type="ECO:0000313" key="3">
    <source>
        <dbReference type="Proteomes" id="UP000299102"/>
    </source>
</evidence>
<feature type="chain" id="PRO_5020025582" description="Secreted protein" evidence="1">
    <location>
        <begin position="18"/>
        <end position="84"/>
    </location>
</feature>
<reference evidence="2 3" key="1">
    <citation type="journal article" date="2019" name="Commun. Biol.">
        <title>The bagworm genome reveals a unique fibroin gene that provides high tensile strength.</title>
        <authorList>
            <person name="Kono N."/>
            <person name="Nakamura H."/>
            <person name="Ohtoshi R."/>
            <person name="Tomita M."/>
            <person name="Numata K."/>
            <person name="Arakawa K."/>
        </authorList>
    </citation>
    <scope>NUCLEOTIDE SEQUENCE [LARGE SCALE GENOMIC DNA]</scope>
</reference>
<dbReference type="Proteomes" id="UP000299102">
    <property type="component" value="Unassembled WGS sequence"/>
</dbReference>
<keyword evidence="3" id="KW-1185">Reference proteome</keyword>
<evidence type="ECO:0008006" key="4">
    <source>
        <dbReference type="Google" id="ProtNLM"/>
    </source>
</evidence>
<dbReference type="AlphaFoldDB" id="A0A4C1VLY5"/>
<protein>
    <recommendedName>
        <fullName evidence="4">Secreted protein</fullName>
    </recommendedName>
</protein>
<sequence>MSQTFFVLFALTRLTCARREALSTRRFEPIEFTTSIDLLTWRFKDLHLVILWVGLSLKGTGGIVNLRALQKPLTRVDGVPNFDG</sequence>